<dbReference type="STRING" id="1288385.ERS137968_00881"/>
<comment type="similarity">
    <text evidence="4 14">Belongs to the TrpB family.</text>
</comment>
<dbReference type="Pfam" id="PF00291">
    <property type="entry name" value="PALP"/>
    <property type="match status" value="1"/>
</dbReference>
<evidence type="ECO:0000256" key="1">
    <source>
        <dbReference type="ARBA" id="ARBA00001933"/>
    </source>
</evidence>
<evidence type="ECO:0000256" key="9">
    <source>
        <dbReference type="ARBA" id="ARBA00022822"/>
    </source>
</evidence>
<dbReference type="GO" id="GO:0005737">
    <property type="term" value="C:cytoplasm"/>
    <property type="evidence" value="ECO:0007669"/>
    <property type="project" value="TreeGrafter"/>
</dbReference>
<evidence type="ECO:0000313" key="16">
    <source>
        <dbReference type="EMBL" id="CNH08866.1"/>
    </source>
</evidence>
<keyword evidence="8 14" id="KW-0028">Amino-acid biosynthesis</keyword>
<keyword evidence="10 14" id="KW-0663">Pyridoxal phosphate</keyword>
<evidence type="ECO:0000259" key="15">
    <source>
        <dbReference type="Pfam" id="PF00291"/>
    </source>
</evidence>
<dbReference type="SUPFAM" id="SSF53686">
    <property type="entry name" value="Tryptophan synthase beta subunit-like PLP-dependent enzymes"/>
    <property type="match status" value="1"/>
</dbReference>
<dbReference type="FunFam" id="3.40.50.1100:FF:000001">
    <property type="entry name" value="Tryptophan synthase beta chain"/>
    <property type="match status" value="1"/>
</dbReference>
<dbReference type="AlphaFoldDB" id="A0A0T9NHD8"/>
<dbReference type="CDD" id="cd06446">
    <property type="entry name" value="Trp-synth_B"/>
    <property type="match status" value="1"/>
</dbReference>
<evidence type="ECO:0000313" key="18">
    <source>
        <dbReference type="Proteomes" id="UP000044625"/>
    </source>
</evidence>
<reference evidence="17 18" key="3">
    <citation type="submission" date="2015-03" db="EMBL/GenBank/DDBJ databases">
        <authorList>
            <consortium name="Pathogen Informatics"/>
            <person name="Murphy D."/>
        </authorList>
    </citation>
    <scope>NUCLEOTIDE SEQUENCE [LARGE SCALE GENOMIC DNA]</scope>
    <source>
        <strain evidence="17">Type strain: CIP110230</strain>
        <strain evidence="18">type strain: CIP110230</strain>
    </source>
</reference>
<evidence type="ECO:0000313" key="17">
    <source>
        <dbReference type="EMBL" id="CRY64685.1"/>
    </source>
</evidence>
<keyword evidence="12 14" id="KW-0456">Lyase</keyword>
<evidence type="ECO:0000256" key="6">
    <source>
        <dbReference type="ARBA" id="ARBA00012043"/>
    </source>
</evidence>
<evidence type="ECO:0000256" key="2">
    <source>
        <dbReference type="ARBA" id="ARBA00002786"/>
    </source>
</evidence>
<accession>A0A0T9NHD8</accession>
<keyword evidence="9 14" id="KW-0822">Tryptophan biosynthesis</keyword>
<evidence type="ECO:0000256" key="13">
    <source>
        <dbReference type="ARBA" id="ARBA00049047"/>
    </source>
</evidence>
<evidence type="ECO:0000256" key="5">
    <source>
        <dbReference type="ARBA" id="ARBA00011270"/>
    </source>
</evidence>
<evidence type="ECO:0000256" key="14">
    <source>
        <dbReference type="HAMAP-Rule" id="MF_00133"/>
    </source>
</evidence>
<dbReference type="Gene3D" id="3.40.50.1100">
    <property type="match status" value="2"/>
</dbReference>
<keyword evidence="18" id="KW-1185">Reference proteome</keyword>
<dbReference type="RefSeq" id="WP_049608743.1">
    <property type="nucleotide sequence ID" value="NZ_CAWMMU010000003.1"/>
</dbReference>
<comment type="function">
    <text evidence="2 14">The beta subunit is responsible for the synthesis of L-tryptophan from indole and L-serine.</text>
</comment>
<feature type="modified residue" description="N6-(pyridoxal phosphate)lysine" evidence="14">
    <location>
        <position position="86"/>
    </location>
</feature>
<evidence type="ECO:0000256" key="12">
    <source>
        <dbReference type="ARBA" id="ARBA00023239"/>
    </source>
</evidence>
<dbReference type="PANTHER" id="PTHR48077">
    <property type="entry name" value="TRYPTOPHAN SYNTHASE-RELATED"/>
    <property type="match status" value="1"/>
</dbReference>
<reference evidence="19" key="2">
    <citation type="submission" date="2015-03" db="EMBL/GenBank/DDBJ databases">
        <authorList>
            <consortium name="Pathogen Informatics"/>
        </authorList>
    </citation>
    <scope>NUCLEOTIDE SEQUENCE [LARGE SCALE GENOMIC DNA]</scope>
    <source>
        <strain evidence="19">A125KOH2</strain>
    </source>
</reference>
<dbReference type="HAMAP" id="MF_00133">
    <property type="entry name" value="Trp_synth_beta"/>
    <property type="match status" value="1"/>
</dbReference>
<dbReference type="NCBIfam" id="TIGR00263">
    <property type="entry name" value="trpB"/>
    <property type="match status" value="1"/>
</dbReference>
<evidence type="ECO:0000256" key="3">
    <source>
        <dbReference type="ARBA" id="ARBA00004733"/>
    </source>
</evidence>
<dbReference type="Proteomes" id="UP000045840">
    <property type="component" value="Unassembled WGS sequence"/>
</dbReference>
<reference evidence="16" key="1">
    <citation type="submission" date="2015-03" db="EMBL/GenBank/DDBJ databases">
        <authorList>
            <person name="Murphy D."/>
        </authorList>
    </citation>
    <scope>NUCLEOTIDE SEQUENCE [LARGE SCALE GENOMIC DNA]</scope>
    <source>
        <strain evidence="16">A125KOH2</strain>
    </source>
</reference>
<dbReference type="PANTHER" id="PTHR48077:SF3">
    <property type="entry name" value="TRYPTOPHAN SYNTHASE"/>
    <property type="match status" value="1"/>
</dbReference>
<dbReference type="Proteomes" id="UP000044625">
    <property type="component" value="Unassembled WGS sequence"/>
</dbReference>
<comment type="pathway">
    <text evidence="3 14">Amino-acid biosynthesis; L-tryptophan biosynthesis; L-tryptophan from chorismate: step 5/5.</text>
</comment>
<dbReference type="GO" id="GO:0004834">
    <property type="term" value="F:tryptophan synthase activity"/>
    <property type="evidence" value="ECO:0007669"/>
    <property type="project" value="UniProtKB-UniRule"/>
</dbReference>
<dbReference type="InterPro" id="IPR006653">
    <property type="entry name" value="Trp_synth_b_CS"/>
</dbReference>
<evidence type="ECO:0000256" key="8">
    <source>
        <dbReference type="ARBA" id="ARBA00022605"/>
    </source>
</evidence>
<keyword evidence="11 14" id="KW-0057">Aromatic amino acid biosynthesis</keyword>
<feature type="domain" description="Tryptophan synthase beta chain-like PALP" evidence="15">
    <location>
        <begin position="52"/>
        <end position="373"/>
    </location>
</feature>
<gene>
    <name evidence="14 16" type="primary">trpB</name>
    <name evidence="16" type="ORF">ERS008529_00304</name>
    <name evidence="17" type="ORF">ERS137968_00881</name>
</gene>
<protein>
    <recommendedName>
        <fullName evidence="7 14">Tryptophan synthase beta chain</fullName>
        <ecNumber evidence="6 14">4.2.1.20</ecNumber>
    </recommendedName>
</protein>
<dbReference type="PROSITE" id="PS00168">
    <property type="entry name" value="TRP_SYNTHASE_BETA"/>
    <property type="match status" value="1"/>
</dbReference>
<evidence type="ECO:0000256" key="7">
    <source>
        <dbReference type="ARBA" id="ARBA00021362"/>
    </source>
</evidence>
<evidence type="ECO:0000313" key="19">
    <source>
        <dbReference type="Proteomes" id="UP000045840"/>
    </source>
</evidence>
<comment type="cofactor">
    <cofactor evidence="1 14">
        <name>pyridoxal 5'-phosphate</name>
        <dbReference type="ChEBI" id="CHEBI:597326"/>
    </cofactor>
</comment>
<dbReference type="InterPro" id="IPR006654">
    <property type="entry name" value="Trp_synth_beta"/>
</dbReference>
<organism evidence="16 19">
    <name type="scientific">Yersinia pekkanenii</name>
    <dbReference type="NCBI Taxonomy" id="1288385"/>
    <lineage>
        <taxon>Bacteria</taxon>
        <taxon>Pseudomonadati</taxon>
        <taxon>Pseudomonadota</taxon>
        <taxon>Gammaproteobacteria</taxon>
        <taxon>Enterobacterales</taxon>
        <taxon>Yersiniaceae</taxon>
        <taxon>Yersinia</taxon>
    </lineage>
</organism>
<evidence type="ECO:0000256" key="11">
    <source>
        <dbReference type="ARBA" id="ARBA00023141"/>
    </source>
</evidence>
<dbReference type="InterPro" id="IPR023026">
    <property type="entry name" value="Trp_synth_beta/beta-like"/>
</dbReference>
<evidence type="ECO:0000256" key="4">
    <source>
        <dbReference type="ARBA" id="ARBA00009982"/>
    </source>
</evidence>
<evidence type="ECO:0000256" key="10">
    <source>
        <dbReference type="ARBA" id="ARBA00022898"/>
    </source>
</evidence>
<dbReference type="FunFam" id="3.40.50.1100:FF:000004">
    <property type="entry name" value="Tryptophan synthase beta chain"/>
    <property type="match status" value="1"/>
</dbReference>
<dbReference type="InterPro" id="IPR036052">
    <property type="entry name" value="TrpB-like_PALP_sf"/>
</dbReference>
<dbReference type="UniPathway" id="UPA00035">
    <property type="reaction ID" value="UER00044"/>
</dbReference>
<comment type="catalytic activity">
    <reaction evidence="13 14">
        <text>(1S,2R)-1-C-(indol-3-yl)glycerol 3-phosphate + L-serine = D-glyceraldehyde 3-phosphate + L-tryptophan + H2O</text>
        <dbReference type="Rhea" id="RHEA:10532"/>
        <dbReference type="ChEBI" id="CHEBI:15377"/>
        <dbReference type="ChEBI" id="CHEBI:33384"/>
        <dbReference type="ChEBI" id="CHEBI:57912"/>
        <dbReference type="ChEBI" id="CHEBI:58866"/>
        <dbReference type="ChEBI" id="CHEBI:59776"/>
        <dbReference type="EC" id="4.2.1.20"/>
    </reaction>
</comment>
<dbReference type="OrthoDB" id="9766131at2"/>
<dbReference type="InterPro" id="IPR001926">
    <property type="entry name" value="TrpB-like_PALP"/>
</dbReference>
<dbReference type="EMBL" id="CWJL01000003">
    <property type="protein sequence ID" value="CRY64685.1"/>
    <property type="molecule type" value="Genomic_DNA"/>
</dbReference>
<dbReference type="EC" id="4.2.1.20" evidence="6 14"/>
<dbReference type="PIRSF" id="PIRSF001413">
    <property type="entry name" value="Trp_syn_beta"/>
    <property type="match status" value="1"/>
</dbReference>
<proteinExistence type="inferred from homology"/>
<name>A0A0T9NHD8_9GAMM</name>
<dbReference type="EMBL" id="CQAZ01000002">
    <property type="protein sequence ID" value="CNH08866.1"/>
    <property type="molecule type" value="Genomic_DNA"/>
</dbReference>
<sequence>MTTLNPYFGEFGGMYVPQILMPALKQLEEAFVSAQRDPEFQATFQDLLKNYAGRPTALTLCQNLTEGTKTKLYLKREDLLHGGAHKTNQVLGQALLAKRMGKTEIIAETGAGQHGVASALACALLGLKCRIYMGAKDIERQSPNVFRMRLMGAEVIPVHSGSSTLKDACNEALRDWSGSYETAHYMLGTAAGPHPYPTIVREFQRMIGEETKAQMLAREGRLPDVVLACVGGGSNAIGMFADFIDEPGVALIGIEPAGLGIETGQHGAPLKHGKVGIYFGMKSPMMQTSDGQIEESYSISAGLDFPSVGPQHAYLNSIGRADYVSVTDDEALEAFKALSCKEGIIPALESSHALAHALKMIKASPEKEQILVVNLSGRGDKDIFTVHDILKARGEI</sequence>
<comment type="subunit">
    <text evidence="5 14">Tetramer of two alpha and two beta chains.</text>
</comment>